<name>U6G602_9EIME</name>
<evidence type="ECO:0000313" key="2">
    <source>
        <dbReference type="EMBL" id="CDI75585.1"/>
    </source>
</evidence>
<dbReference type="AlphaFoldDB" id="U6G602"/>
<dbReference type="EMBL" id="HG691004">
    <property type="protein sequence ID" value="CDI75585.1"/>
    <property type="molecule type" value="Genomic_DNA"/>
</dbReference>
<protein>
    <submittedName>
        <fullName evidence="2">Uncharacterized protein</fullName>
    </submittedName>
</protein>
<evidence type="ECO:0000256" key="1">
    <source>
        <dbReference type="SAM" id="Coils"/>
    </source>
</evidence>
<keyword evidence="3" id="KW-1185">Reference proteome</keyword>
<organism evidence="2 3">
    <name type="scientific">Eimeria praecox</name>
    <dbReference type="NCBI Taxonomy" id="51316"/>
    <lineage>
        <taxon>Eukaryota</taxon>
        <taxon>Sar</taxon>
        <taxon>Alveolata</taxon>
        <taxon>Apicomplexa</taxon>
        <taxon>Conoidasida</taxon>
        <taxon>Coccidia</taxon>
        <taxon>Eucoccidiorida</taxon>
        <taxon>Eimeriorina</taxon>
        <taxon>Eimeriidae</taxon>
        <taxon>Eimeria</taxon>
    </lineage>
</organism>
<reference evidence="2" key="1">
    <citation type="submission" date="2013-10" db="EMBL/GenBank/DDBJ databases">
        <title>Genomic analysis of the causative agents of coccidiosis in chickens.</title>
        <authorList>
            <person name="Reid A.J."/>
            <person name="Blake D."/>
            <person name="Billington K."/>
            <person name="Browne H."/>
            <person name="Dunn M."/>
            <person name="Hung S."/>
            <person name="Kawahara F."/>
            <person name="Miranda-Saavedra D."/>
            <person name="Mourier T."/>
            <person name="Nagra H."/>
            <person name="Otto T.D."/>
            <person name="Rawlings N."/>
            <person name="Sanchez A."/>
            <person name="Sanders M."/>
            <person name="Subramaniam C."/>
            <person name="Tay Y."/>
            <person name="Dear P."/>
            <person name="Doerig C."/>
            <person name="Gruber A."/>
            <person name="Parkinson J."/>
            <person name="Shirley M."/>
            <person name="Wan K.L."/>
            <person name="Berriman M."/>
            <person name="Tomley F."/>
            <person name="Pain A."/>
        </authorList>
    </citation>
    <scope>NUCLEOTIDE SEQUENCE [LARGE SCALE GENOMIC DNA]</scope>
    <source>
        <strain evidence="2">Houghton</strain>
    </source>
</reference>
<evidence type="ECO:0000313" key="3">
    <source>
        <dbReference type="Proteomes" id="UP000018201"/>
    </source>
</evidence>
<dbReference type="OrthoDB" id="415358at2759"/>
<gene>
    <name evidence="2" type="ORF">EPH_0042060</name>
</gene>
<feature type="coiled-coil region" evidence="1">
    <location>
        <begin position="36"/>
        <end position="103"/>
    </location>
</feature>
<accession>U6G602</accession>
<sequence length="103" mass="10756">MQQNARAYVHPNGLIAYIPSIREDGAHEGAVLHARQMALEETVRELQQQLLDSQESLHAAAAAAAAAAGTAAAAAAAAAEQEKKKAIKELQDKLNEAEAESAA</sequence>
<keyword evidence="1" id="KW-0175">Coiled coil</keyword>
<dbReference type="Proteomes" id="UP000018201">
    <property type="component" value="Unassembled WGS sequence"/>
</dbReference>
<reference evidence="2" key="2">
    <citation type="submission" date="2013-10" db="EMBL/GenBank/DDBJ databases">
        <authorList>
            <person name="Aslett M."/>
        </authorList>
    </citation>
    <scope>NUCLEOTIDE SEQUENCE [LARGE SCALE GENOMIC DNA]</scope>
    <source>
        <strain evidence="2">Houghton</strain>
    </source>
</reference>
<dbReference type="VEuPathDB" id="ToxoDB:EPH_0042060"/>
<proteinExistence type="predicted"/>